<dbReference type="Proteomes" id="UP000403266">
    <property type="component" value="Unassembled WGS sequence"/>
</dbReference>
<dbReference type="EMBL" id="VOSK01000265">
    <property type="protein sequence ID" value="MPR29759.1"/>
    <property type="molecule type" value="Genomic_DNA"/>
</dbReference>
<evidence type="ECO:0000313" key="2">
    <source>
        <dbReference type="Proteomes" id="UP000403266"/>
    </source>
</evidence>
<name>A0A5N7MTF9_9HYPH</name>
<keyword evidence="2" id="KW-1185">Reference proteome</keyword>
<organism evidence="1 2">
    <name type="scientific">Microvirga tunisiensis</name>
    <dbReference type="NCBI Taxonomy" id="2108360"/>
    <lineage>
        <taxon>Bacteria</taxon>
        <taxon>Pseudomonadati</taxon>
        <taxon>Pseudomonadota</taxon>
        <taxon>Alphaproteobacteria</taxon>
        <taxon>Hyphomicrobiales</taxon>
        <taxon>Methylobacteriaceae</taxon>
        <taxon>Microvirga</taxon>
    </lineage>
</organism>
<proteinExistence type="predicted"/>
<comment type="caution">
    <text evidence="1">The sequence shown here is derived from an EMBL/GenBank/DDBJ whole genome shotgun (WGS) entry which is preliminary data.</text>
</comment>
<protein>
    <submittedName>
        <fullName evidence="1">DUF2752 domain-containing protein</fullName>
    </submittedName>
</protein>
<sequence>MIKGGVELGYLCPGCGSTRAVVSPKPHDHSIVRCSECQRALGCLSDIRRELAVKAREDASALAKRIYRQGRGIRRS</sequence>
<evidence type="ECO:0000313" key="1">
    <source>
        <dbReference type="EMBL" id="MPR29759.1"/>
    </source>
</evidence>
<dbReference type="AlphaFoldDB" id="A0A5N7MTF9"/>
<accession>A0A5N7MTF9</accession>
<gene>
    <name evidence="1" type="ORF">FS320_32965</name>
</gene>
<reference evidence="1 2" key="1">
    <citation type="journal article" date="2019" name="Syst. Appl. Microbiol.">
        <title>Microvirga tunisiensis sp. nov., a root nodule symbiotic bacterium isolated from Lupinus micranthus and L. luteus grown in Northern Tunisia.</title>
        <authorList>
            <person name="Msaddak A."/>
            <person name="Rejili M."/>
            <person name="Duran D."/>
            <person name="Mars M."/>
            <person name="Palacios J.M."/>
            <person name="Ruiz-Argueso T."/>
            <person name="Rey L."/>
            <person name="Imperial J."/>
        </authorList>
    </citation>
    <scope>NUCLEOTIDE SEQUENCE [LARGE SCALE GENOMIC DNA]</scope>
    <source>
        <strain evidence="1 2">Lmie10</strain>
    </source>
</reference>